<evidence type="ECO:0000256" key="1">
    <source>
        <dbReference type="SAM" id="MobiDB-lite"/>
    </source>
</evidence>
<organism evidence="2 3">
    <name type="scientific">Tagetes erecta</name>
    <name type="common">African marigold</name>
    <dbReference type="NCBI Taxonomy" id="13708"/>
    <lineage>
        <taxon>Eukaryota</taxon>
        <taxon>Viridiplantae</taxon>
        <taxon>Streptophyta</taxon>
        <taxon>Embryophyta</taxon>
        <taxon>Tracheophyta</taxon>
        <taxon>Spermatophyta</taxon>
        <taxon>Magnoliopsida</taxon>
        <taxon>eudicotyledons</taxon>
        <taxon>Gunneridae</taxon>
        <taxon>Pentapetalae</taxon>
        <taxon>asterids</taxon>
        <taxon>campanulids</taxon>
        <taxon>Asterales</taxon>
        <taxon>Asteraceae</taxon>
        <taxon>Asteroideae</taxon>
        <taxon>Heliantheae alliance</taxon>
        <taxon>Tageteae</taxon>
        <taxon>Tagetes</taxon>
    </lineage>
</organism>
<dbReference type="EMBL" id="JAUHHV010000005">
    <property type="protein sequence ID" value="KAK1423733.1"/>
    <property type="molecule type" value="Genomic_DNA"/>
</dbReference>
<feature type="region of interest" description="Disordered" evidence="1">
    <location>
        <begin position="262"/>
        <end position="295"/>
    </location>
</feature>
<feature type="compositionally biased region" description="Acidic residues" evidence="1">
    <location>
        <begin position="285"/>
        <end position="295"/>
    </location>
</feature>
<dbReference type="Proteomes" id="UP001229421">
    <property type="component" value="Unassembled WGS sequence"/>
</dbReference>
<sequence length="295" mass="32664">MGLVGLAGSTPWRRMFDFGHRRSYREMCLEFLSTFSFTPPPCDPTSSIDRTTHIAVSFYLGGELRQFTFAGWATTLGFYTVEERLDPRFYTDEIESEPTPLAAWWPSISDKPPVRGIFRSTGIRDPLIRYLQRAIVGTINGRELGTEQMESPIVCGAYVTVIASYLGLHTDDYLVQQTAEAFPSIFGESTAIAMSMVGRFDDGIHWVTSDGAIWTPLVEGEDQHQHQHQQEDQSGTLEAKRWYISHGVTDLPPLPVIVPWVPTNHGVGDGHDGAGDGQDGAGDGQDGEGDEQHDD</sequence>
<name>A0AAD8KIZ4_TARER</name>
<feature type="compositionally biased region" description="Gly residues" evidence="1">
    <location>
        <begin position="275"/>
        <end position="284"/>
    </location>
</feature>
<reference evidence="2" key="1">
    <citation type="journal article" date="2023" name="bioRxiv">
        <title>Improved chromosome-level genome assembly for marigold (Tagetes erecta).</title>
        <authorList>
            <person name="Jiang F."/>
            <person name="Yuan L."/>
            <person name="Wang S."/>
            <person name="Wang H."/>
            <person name="Xu D."/>
            <person name="Wang A."/>
            <person name="Fan W."/>
        </authorList>
    </citation>
    <scope>NUCLEOTIDE SEQUENCE</scope>
    <source>
        <strain evidence="2">WSJ</strain>
        <tissue evidence="2">Leaf</tissue>
    </source>
</reference>
<gene>
    <name evidence="2" type="ORF">QVD17_19041</name>
</gene>
<comment type="caution">
    <text evidence="2">The sequence shown here is derived from an EMBL/GenBank/DDBJ whole genome shotgun (WGS) entry which is preliminary data.</text>
</comment>
<proteinExistence type="predicted"/>
<dbReference type="AlphaFoldDB" id="A0AAD8KIZ4"/>
<evidence type="ECO:0000313" key="2">
    <source>
        <dbReference type="EMBL" id="KAK1423733.1"/>
    </source>
</evidence>
<keyword evidence="3" id="KW-1185">Reference proteome</keyword>
<evidence type="ECO:0000313" key="3">
    <source>
        <dbReference type="Proteomes" id="UP001229421"/>
    </source>
</evidence>
<protein>
    <submittedName>
        <fullName evidence="2">Uncharacterized protein</fullName>
    </submittedName>
</protein>
<accession>A0AAD8KIZ4</accession>